<evidence type="ECO:0000256" key="7">
    <source>
        <dbReference type="ARBA" id="ARBA00023157"/>
    </source>
</evidence>
<feature type="transmembrane region" description="Helical" evidence="17">
    <location>
        <begin position="263"/>
        <end position="284"/>
    </location>
</feature>
<evidence type="ECO:0000256" key="11">
    <source>
        <dbReference type="ARBA" id="ARBA00025478"/>
    </source>
</evidence>
<dbReference type="CDD" id="cd15981">
    <property type="entry name" value="7tmA_NPFFR1"/>
    <property type="match status" value="1"/>
</dbReference>
<evidence type="ECO:0000313" key="20">
    <source>
        <dbReference type="Ensembl" id="ENSCCRP00010051998.1"/>
    </source>
</evidence>
<comment type="subcellular location">
    <subcellularLocation>
        <location evidence="1">Cell membrane</location>
        <topology evidence="1">Multi-pass membrane protein</topology>
    </subcellularLocation>
</comment>
<feature type="transmembrane region" description="Helical" evidence="17">
    <location>
        <begin position="206"/>
        <end position="228"/>
    </location>
</feature>
<organism evidence="20 21">
    <name type="scientific">Cyprinus carpio</name>
    <name type="common">Common carp</name>
    <dbReference type="NCBI Taxonomy" id="7962"/>
    <lineage>
        <taxon>Eukaryota</taxon>
        <taxon>Metazoa</taxon>
        <taxon>Chordata</taxon>
        <taxon>Craniata</taxon>
        <taxon>Vertebrata</taxon>
        <taxon>Euteleostomi</taxon>
        <taxon>Actinopterygii</taxon>
        <taxon>Neopterygii</taxon>
        <taxon>Teleostei</taxon>
        <taxon>Ostariophysi</taxon>
        <taxon>Cypriniformes</taxon>
        <taxon>Cyprinidae</taxon>
        <taxon>Cyprininae</taxon>
        <taxon>Cyprinus</taxon>
    </lineage>
</organism>
<keyword evidence="3 15" id="KW-0812">Transmembrane</keyword>
<keyword evidence="8 15" id="KW-0675">Receptor</keyword>
<dbReference type="PANTHER" id="PTHR24241:SF82">
    <property type="entry name" value="NEUROPEPTIDE FF RECEPTOR 1-RELATED"/>
    <property type="match status" value="1"/>
</dbReference>
<feature type="region of interest" description="Disordered" evidence="16">
    <location>
        <begin position="476"/>
        <end position="515"/>
    </location>
</feature>
<dbReference type="Ensembl" id="ENSCCRT00010057012.1">
    <property type="protein sequence ID" value="ENSCCRP00010051998.1"/>
    <property type="gene ID" value="ENSCCRG00010022039.1"/>
</dbReference>
<dbReference type="AlphaFoldDB" id="A0A8C1KT52"/>
<reference evidence="20" key="2">
    <citation type="submission" date="2025-09" db="UniProtKB">
        <authorList>
            <consortium name="Ensembl"/>
        </authorList>
    </citation>
    <scope>IDENTIFICATION</scope>
</reference>
<evidence type="ECO:0000256" key="12">
    <source>
        <dbReference type="ARBA" id="ARBA00074417"/>
    </source>
</evidence>
<dbReference type="GO" id="GO:0032870">
    <property type="term" value="P:cellular response to hormone stimulus"/>
    <property type="evidence" value="ECO:0007669"/>
    <property type="project" value="TreeGrafter"/>
</dbReference>
<feature type="transmembrane region" description="Helical" evidence="17">
    <location>
        <begin position="326"/>
        <end position="351"/>
    </location>
</feature>
<evidence type="ECO:0000259" key="19">
    <source>
        <dbReference type="PROSITE" id="PS50262"/>
    </source>
</evidence>
<evidence type="ECO:0000256" key="1">
    <source>
        <dbReference type="ARBA" id="ARBA00004651"/>
    </source>
</evidence>
<protein>
    <recommendedName>
        <fullName evidence="12">Neuropeptide FF receptor 1</fullName>
    </recommendedName>
    <alternativeName>
        <fullName evidence="14">G-protein coupled receptor 147</fullName>
    </alternativeName>
    <alternativeName>
        <fullName evidence="13">RFamide-related peptide receptor OT7T022</fullName>
    </alternativeName>
</protein>
<feature type="signal peptide" evidence="18">
    <location>
        <begin position="1"/>
        <end position="24"/>
    </location>
</feature>
<dbReference type="InterPro" id="IPR000276">
    <property type="entry name" value="GPCR_Rhodpsn"/>
</dbReference>
<dbReference type="PROSITE" id="PS50262">
    <property type="entry name" value="G_PROTEIN_RECEP_F1_2"/>
    <property type="match status" value="1"/>
</dbReference>
<reference evidence="20" key="1">
    <citation type="submission" date="2025-08" db="UniProtKB">
        <authorList>
            <consortium name="Ensembl"/>
        </authorList>
    </citation>
    <scope>IDENTIFICATION</scope>
</reference>
<keyword evidence="2" id="KW-1003">Cell membrane</keyword>
<name>A0A8C1KT52_CYPCA</name>
<evidence type="ECO:0000256" key="10">
    <source>
        <dbReference type="ARBA" id="ARBA00023224"/>
    </source>
</evidence>
<feature type="transmembrane region" description="Helical" evidence="17">
    <location>
        <begin position="371"/>
        <end position="390"/>
    </location>
</feature>
<dbReference type="PRINTS" id="PR01570">
    <property type="entry name" value="NPFFRECEPTOR"/>
</dbReference>
<dbReference type="GO" id="GO:0042277">
    <property type="term" value="F:peptide binding"/>
    <property type="evidence" value="ECO:0007669"/>
    <property type="project" value="TreeGrafter"/>
</dbReference>
<evidence type="ECO:0000313" key="21">
    <source>
        <dbReference type="Proteomes" id="UP000694427"/>
    </source>
</evidence>
<dbReference type="GO" id="GO:0005886">
    <property type="term" value="C:plasma membrane"/>
    <property type="evidence" value="ECO:0007669"/>
    <property type="project" value="UniProtKB-SubCell"/>
</dbReference>
<proteinExistence type="inferred from homology"/>
<evidence type="ECO:0000256" key="16">
    <source>
        <dbReference type="SAM" id="MobiDB-lite"/>
    </source>
</evidence>
<evidence type="ECO:0000256" key="9">
    <source>
        <dbReference type="ARBA" id="ARBA00023180"/>
    </source>
</evidence>
<accession>A0A8C1KT52</accession>
<dbReference type="FunFam" id="1.20.1070.10:FF:000153">
    <property type="entry name" value="Neuropeptide FF receptor 1"/>
    <property type="match status" value="1"/>
</dbReference>
<comment type="similarity">
    <text evidence="15">Belongs to the G-protein coupled receptor 1 family.</text>
</comment>
<keyword evidence="21" id="KW-1185">Reference proteome</keyword>
<evidence type="ECO:0000256" key="5">
    <source>
        <dbReference type="ARBA" id="ARBA00023040"/>
    </source>
</evidence>
<keyword evidence="18" id="KW-0732">Signal</keyword>
<feature type="compositionally biased region" description="Polar residues" evidence="16">
    <location>
        <begin position="476"/>
        <end position="493"/>
    </location>
</feature>
<dbReference type="SUPFAM" id="SSF81321">
    <property type="entry name" value="Family A G protein-coupled receptor-like"/>
    <property type="match status" value="1"/>
</dbReference>
<evidence type="ECO:0000256" key="14">
    <source>
        <dbReference type="ARBA" id="ARBA00082066"/>
    </source>
</evidence>
<evidence type="ECO:0000256" key="17">
    <source>
        <dbReference type="SAM" id="Phobius"/>
    </source>
</evidence>
<dbReference type="PROSITE" id="PS00237">
    <property type="entry name" value="G_PROTEIN_RECEP_F1_1"/>
    <property type="match status" value="1"/>
</dbReference>
<keyword evidence="4 17" id="KW-1133">Transmembrane helix</keyword>
<dbReference type="GO" id="GO:0008188">
    <property type="term" value="F:neuropeptide receptor activity"/>
    <property type="evidence" value="ECO:0007669"/>
    <property type="project" value="InterPro"/>
</dbReference>
<evidence type="ECO:0000256" key="15">
    <source>
        <dbReference type="RuleBase" id="RU000688"/>
    </source>
</evidence>
<feature type="chain" id="PRO_5034544458" description="Neuropeptide FF receptor 1" evidence="18">
    <location>
        <begin position="25"/>
        <end position="515"/>
    </location>
</feature>
<keyword evidence="10 15" id="KW-0807">Transducer</keyword>
<keyword evidence="6 17" id="KW-0472">Membrane</keyword>
<evidence type="ECO:0000256" key="2">
    <source>
        <dbReference type="ARBA" id="ARBA00022475"/>
    </source>
</evidence>
<dbReference type="PANTHER" id="PTHR24241">
    <property type="entry name" value="NEUROPEPTIDE RECEPTOR-RELATED G-PROTEIN COUPLED RECEPTOR"/>
    <property type="match status" value="1"/>
</dbReference>
<comment type="function">
    <text evidence="11">Receptor for NPAF (A-18-F-amide) and NPFF (F-8-F-amide) neuropeptides, also known as morphine-modulating peptides. Can also be activated by a variety of naturally occurring or synthetic FMRF-amide like ligands. This receptor mediates its action by association with G proteins that activate a phosphatidylinositol-calcium second messenger system.</text>
</comment>
<dbReference type="SMART" id="SM01381">
    <property type="entry name" value="7TM_GPCR_Srsx"/>
    <property type="match status" value="1"/>
</dbReference>
<keyword evidence="7" id="KW-1015">Disulfide bond</keyword>
<feature type="domain" description="G-protein coupled receptors family 1 profile" evidence="19">
    <location>
        <begin position="106"/>
        <end position="387"/>
    </location>
</feature>
<evidence type="ECO:0000256" key="6">
    <source>
        <dbReference type="ARBA" id="ARBA00023136"/>
    </source>
</evidence>
<dbReference type="Proteomes" id="UP000694427">
    <property type="component" value="Unplaced"/>
</dbReference>
<evidence type="ECO:0000256" key="4">
    <source>
        <dbReference type="ARBA" id="ARBA00022989"/>
    </source>
</evidence>
<sequence>MHFTLKSHLCLHFDSIDLTWLCCGVCVCVCSPSGAKQEGPGTAEMEMLQELSELYLNSTLQNDYANNSNVTNHTGITYYPYYQHSLPVAAALTVAYLFIFLLCMVGNGLVCLIVLENRRMRTVTNLFILNLAVSDLLVGVFCIPTTLVDNLITGWPFTNTVCKMSGLVQGMSVSASVFTLVAIAVDRFRCIVYPFQPKLTLLVAKVTIVMIWGLAVVIMCPSAVTLTVKRVEHHYMVHDEDYNRTYPLFSCFENWASPQMRKVYTTVLFAHIYLIPLTLITLMYGRIGIKLYTTSVISGNDQQESGQSHGAQQERRPLISQKKIKVIKMLSVVALLFTLSWLPLWTLMLLTDYGGLKEDELDLLSGYVFPFAHWLAFSNSSVNPIIYGYYNENFKRGFQSVCRTHSCCFDGMKAGSRPRRKSRGDVKDPVVSSNPLAFGGRNRVYTDGDGKDSRTCLELEHRRTGRLCNNSVCSNETGSSAGSGTKGVTNQKVFQMEEAEKISPVRVGKNQAWDQ</sequence>
<evidence type="ECO:0000256" key="18">
    <source>
        <dbReference type="SAM" id="SignalP"/>
    </source>
</evidence>
<feature type="region of interest" description="Disordered" evidence="16">
    <location>
        <begin position="416"/>
        <end position="444"/>
    </location>
</feature>
<dbReference type="PRINTS" id="PR00237">
    <property type="entry name" value="GPCRRHODOPSN"/>
</dbReference>
<feature type="transmembrane region" description="Helical" evidence="17">
    <location>
        <begin position="88"/>
        <end position="115"/>
    </location>
</feature>
<keyword evidence="9" id="KW-0325">Glycoprotein</keyword>
<evidence type="ECO:0000256" key="3">
    <source>
        <dbReference type="ARBA" id="ARBA00022692"/>
    </source>
</evidence>
<dbReference type="InterPro" id="IPR017452">
    <property type="entry name" value="GPCR_Rhodpsn_7TM"/>
</dbReference>
<evidence type="ECO:0000256" key="13">
    <source>
        <dbReference type="ARBA" id="ARBA00075893"/>
    </source>
</evidence>
<feature type="transmembrane region" description="Helical" evidence="17">
    <location>
        <begin position="127"/>
        <end position="147"/>
    </location>
</feature>
<feature type="transmembrane region" description="Helical" evidence="17">
    <location>
        <begin position="167"/>
        <end position="185"/>
    </location>
</feature>
<evidence type="ECO:0000256" key="8">
    <source>
        <dbReference type="ARBA" id="ARBA00023170"/>
    </source>
</evidence>
<dbReference type="InterPro" id="IPR005395">
    <property type="entry name" value="NPFF_rcpt"/>
</dbReference>
<keyword evidence="5 15" id="KW-0297">G-protein coupled receptor</keyword>
<dbReference type="Gene3D" id="1.20.1070.10">
    <property type="entry name" value="Rhodopsin 7-helix transmembrane proteins"/>
    <property type="match status" value="1"/>
</dbReference>
<dbReference type="Pfam" id="PF00001">
    <property type="entry name" value="7tm_1"/>
    <property type="match status" value="1"/>
</dbReference>